<dbReference type="GO" id="GO:0005737">
    <property type="term" value="C:cytoplasm"/>
    <property type="evidence" value="ECO:0007669"/>
    <property type="project" value="TreeGrafter"/>
</dbReference>
<dbReference type="AlphaFoldDB" id="A0A068RL71"/>
<comment type="caution">
    <text evidence="4">The sequence shown here is derived from an EMBL/GenBank/DDBJ whole genome shotgun (WGS) entry which is preliminary data.</text>
</comment>
<feature type="compositionally biased region" description="Low complexity" evidence="1">
    <location>
        <begin position="743"/>
        <end position="752"/>
    </location>
</feature>
<evidence type="ECO:0000256" key="1">
    <source>
        <dbReference type="SAM" id="MobiDB-lite"/>
    </source>
</evidence>
<dbReference type="STRING" id="1263082.A0A068RL71"/>
<feature type="compositionally biased region" description="Low complexity" evidence="1">
    <location>
        <begin position="661"/>
        <end position="695"/>
    </location>
</feature>
<accession>A0A068RL71</accession>
<dbReference type="InterPro" id="IPR011992">
    <property type="entry name" value="EF-hand-dom_pair"/>
</dbReference>
<evidence type="ECO:0000313" key="5">
    <source>
        <dbReference type="Proteomes" id="UP000027586"/>
    </source>
</evidence>
<dbReference type="PANTHER" id="PTHR11216:SF170">
    <property type="entry name" value="DYNAMIN ASSOCIATED PROTEIN 160, ISOFORM D"/>
    <property type="match status" value="1"/>
</dbReference>
<dbReference type="SMART" id="SM00054">
    <property type="entry name" value="EFh"/>
    <property type="match status" value="5"/>
</dbReference>
<name>A0A068RL71_9FUNG</name>
<dbReference type="GO" id="GO:0016197">
    <property type="term" value="P:endosomal transport"/>
    <property type="evidence" value="ECO:0007669"/>
    <property type="project" value="TreeGrafter"/>
</dbReference>
<keyword evidence="5" id="KW-1185">Reference proteome</keyword>
<dbReference type="PROSITE" id="PS50031">
    <property type="entry name" value="EH"/>
    <property type="match status" value="3"/>
</dbReference>
<evidence type="ECO:0000259" key="2">
    <source>
        <dbReference type="PROSITE" id="PS50031"/>
    </source>
</evidence>
<feature type="compositionally biased region" description="Low complexity" evidence="1">
    <location>
        <begin position="794"/>
        <end position="804"/>
    </location>
</feature>
<proteinExistence type="predicted"/>
<dbReference type="SMART" id="SM00027">
    <property type="entry name" value="EH"/>
    <property type="match status" value="3"/>
</dbReference>
<feature type="compositionally biased region" description="Low complexity" evidence="1">
    <location>
        <begin position="767"/>
        <end position="787"/>
    </location>
</feature>
<evidence type="ECO:0000313" key="4">
    <source>
        <dbReference type="EMBL" id="CDH50739.1"/>
    </source>
</evidence>
<dbReference type="CDD" id="cd00052">
    <property type="entry name" value="EH"/>
    <property type="match status" value="3"/>
</dbReference>
<feature type="domain" description="EH" evidence="2">
    <location>
        <begin position="148"/>
        <end position="236"/>
    </location>
</feature>
<feature type="compositionally biased region" description="Polar residues" evidence="1">
    <location>
        <begin position="696"/>
        <end position="723"/>
    </location>
</feature>
<feature type="domain" description="EF-hand" evidence="3">
    <location>
        <begin position="180"/>
        <end position="215"/>
    </location>
</feature>
<reference evidence="4" key="1">
    <citation type="submission" date="2013-08" db="EMBL/GenBank/DDBJ databases">
        <title>Gene expansion shapes genome architecture in the human pathogen Lichtheimia corymbifera: an evolutionary genomics analysis in the ancient terrestrial Mucorales (Mucoromycotina).</title>
        <authorList>
            <person name="Schwartze V.U."/>
            <person name="Winter S."/>
            <person name="Shelest E."/>
            <person name="Marcet-Houben M."/>
            <person name="Horn F."/>
            <person name="Wehner S."/>
            <person name="Hoffmann K."/>
            <person name="Riege K."/>
            <person name="Sammeth M."/>
            <person name="Nowrousian M."/>
            <person name="Valiante V."/>
            <person name="Linde J."/>
            <person name="Jacobsen I.D."/>
            <person name="Marz M."/>
            <person name="Brakhage A.A."/>
            <person name="Gabaldon T."/>
            <person name="Bocker S."/>
            <person name="Voigt K."/>
        </authorList>
    </citation>
    <scope>NUCLEOTIDE SEQUENCE [LARGE SCALE GENOMIC DNA]</scope>
    <source>
        <strain evidence="4">FSU 9682</strain>
    </source>
</reference>
<dbReference type="Gene3D" id="1.10.238.10">
    <property type="entry name" value="EF-hand"/>
    <property type="match status" value="3"/>
</dbReference>
<feature type="compositionally biased region" description="Polar residues" evidence="1">
    <location>
        <begin position="523"/>
        <end position="556"/>
    </location>
</feature>
<dbReference type="EMBL" id="CBTN010000007">
    <property type="protein sequence ID" value="CDH50739.1"/>
    <property type="molecule type" value="Genomic_DNA"/>
</dbReference>
<feature type="compositionally biased region" description="Low complexity" evidence="1">
    <location>
        <begin position="114"/>
        <end position="123"/>
    </location>
</feature>
<protein>
    <submittedName>
        <fullName evidence="4">Uba ts-n domain containing protein</fullName>
    </submittedName>
</protein>
<gene>
    <name evidence="4" type="ORF">LCOR_02440.1</name>
</gene>
<evidence type="ECO:0000259" key="3">
    <source>
        <dbReference type="PROSITE" id="PS50222"/>
    </source>
</evidence>
<dbReference type="PROSITE" id="PS50222">
    <property type="entry name" value="EF_HAND_2"/>
    <property type="match status" value="3"/>
</dbReference>
<sequence>MQSSTASWETLLDPQEKTSYVELFRTADTEGKGVLLKDEAMEFFKKANVPNNILGEIWEAADRDNKGFLTDQEFCIAMKLIACAQHGILPASPVLTTTVPLPQLEGVHVRPAIPNTNRPSTPRSNPPPSASPNLQAASPGSDTLLPDERAHYISLFQSSGPVDGILIGEKAKEIFLRSNLQPSTLHQIWSLADTRKSGTLNQTEFIIAMHYITRVLAGHSLPPSLPASIYAAAASGRMKSPVMSNQSPTIRRQDTMPFTGGQSHHPGRGDFDISNEEFNKYKKFFEQLDTNHSGFISGGDAVVFFRHSKLSESDLARIWDLADTNQTGQLNLQQFAVAMHLINRRLSGGQIPTTLSDTGLARHPSFMNTQTQSTASAAPTQPMANQSFDLLGLSSNEPSTAAPPTQSVSQPGVGTTTESVSNIGLQRTELESTLSSIRNETQNQIARNDQLRSQVDTEAQAIRQLQETIAREKESLEALKRAATDAERELEQQKSKKNELTQELRVLKQEHNHYNQRLEHAQSELQKTTISSPVSAKEQPTSASSPNNNNMFSLSTAPAGELFGSVNQHSTGSPSLSSPAPKKGFDPFEGFKKGATSSSAASSPIATLNRLKEESDNKQQTRSGTPNVDISDIEAKFPDLSTMEHNFQPTSPAQHPPPPASTSSATSTPAATPKQSSASIPPSTQQQQQQQPTSPFLHNNYSIPQQQQSPLTRQATLSPSQAKSVAKYGFDLSAFEDDDGPSTTATNTANAAPPSGSLKDDLHSLISSPATTGSTPQQQQQQSTKTTSFDDIFNVNPNNNNNKPAPEKKPTFDEMFFS</sequence>
<dbReference type="InterPro" id="IPR002048">
    <property type="entry name" value="EF_hand_dom"/>
</dbReference>
<dbReference type="InterPro" id="IPR000261">
    <property type="entry name" value="EH_dom"/>
</dbReference>
<dbReference type="GO" id="GO:0006897">
    <property type="term" value="P:endocytosis"/>
    <property type="evidence" value="ECO:0007669"/>
    <property type="project" value="TreeGrafter"/>
</dbReference>
<dbReference type="Gene3D" id="1.20.120.330">
    <property type="entry name" value="Nucleotidyltransferases domain 2"/>
    <property type="match status" value="1"/>
</dbReference>
<dbReference type="SUPFAM" id="SSF47473">
    <property type="entry name" value="EF-hand"/>
    <property type="match status" value="3"/>
</dbReference>
<feature type="domain" description="EH" evidence="2">
    <location>
        <begin position="16"/>
        <end position="100"/>
    </location>
</feature>
<feature type="domain" description="EH" evidence="2">
    <location>
        <begin position="277"/>
        <end position="355"/>
    </location>
</feature>
<dbReference type="Pfam" id="PF12763">
    <property type="entry name" value="EH"/>
    <property type="match status" value="3"/>
</dbReference>
<dbReference type="PANTHER" id="PTHR11216">
    <property type="entry name" value="EH DOMAIN"/>
    <property type="match status" value="1"/>
</dbReference>
<organism evidence="4 5">
    <name type="scientific">Lichtheimia corymbifera JMRC:FSU:9682</name>
    <dbReference type="NCBI Taxonomy" id="1263082"/>
    <lineage>
        <taxon>Eukaryota</taxon>
        <taxon>Fungi</taxon>
        <taxon>Fungi incertae sedis</taxon>
        <taxon>Mucoromycota</taxon>
        <taxon>Mucoromycotina</taxon>
        <taxon>Mucoromycetes</taxon>
        <taxon>Mucorales</taxon>
        <taxon>Lichtheimiaceae</taxon>
        <taxon>Lichtheimia</taxon>
    </lineage>
</organism>
<feature type="compositionally biased region" description="Basic and acidic residues" evidence="1">
    <location>
        <begin position="583"/>
        <end position="592"/>
    </location>
</feature>
<feature type="region of interest" description="Disordered" evidence="1">
    <location>
        <begin position="523"/>
        <end position="818"/>
    </location>
</feature>
<dbReference type="GO" id="GO:0005886">
    <property type="term" value="C:plasma membrane"/>
    <property type="evidence" value="ECO:0007669"/>
    <property type="project" value="TreeGrafter"/>
</dbReference>
<feature type="domain" description="EF-hand" evidence="3">
    <location>
        <begin position="310"/>
        <end position="345"/>
    </location>
</feature>
<feature type="compositionally biased region" description="Polar residues" evidence="1">
    <location>
        <begin position="565"/>
        <end position="578"/>
    </location>
</feature>
<feature type="region of interest" description="Disordered" evidence="1">
    <location>
        <begin position="390"/>
        <end position="423"/>
    </location>
</feature>
<feature type="domain" description="EF-hand" evidence="3">
    <location>
        <begin position="49"/>
        <end position="84"/>
    </location>
</feature>
<feature type="compositionally biased region" description="Basic and acidic residues" evidence="1">
    <location>
        <begin position="610"/>
        <end position="619"/>
    </location>
</feature>
<dbReference type="Proteomes" id="UP000027586">
    <property type="component" value="Unassembled WGS sequence"/>
</dbReference>
<feature type="region of interest" description="Disordered" evidence="1">
    <location>
        <begin position="108"/>
        <end position="141"/>
    </location>
</feature>
<dbReference type="OrthoDB" id="524326at2759"/>
<dbReference type="VEuPathDB" id="FungiDB:LCOR_02440.1"/>
<dbReference type="GO" id="GO:0005509">
    <property type="term" value="F:calcium ion binding"/>
    <property type="evidence" value="ECO:0007669"/>
    <property type="project" value="InterPro"/>
</dbReference>